<dbReference type="OrthoDB" id="2968423at2759"/>
<gene>
    <name evidence="1" type="ORF">DFP72DRAFT_1010691</name>
</gene>
<name>A0A8H6M592_9AGAR</name>
<evidence type="ECO:0000313" key="1">
    <source>
        <dbReference type="EMBL" id="KAF6753559.1"/>
    </source>
</evidence>
<comment type="caution">
    <text evidence="1">The sequence shown here is derived from an EMBL/GenBank/DDBJ whole genome shotgun (WGS) entry which is preliminary data.</text>
</comment>
<protein>
    <recommendedName>
        <fullName evidence="3">F-box domain-containing protein</fullName>
    </recommendedName>
</protein>
<evidence type="ECO:0008006" key="3">
    <source>
        <dbReference type="Google" id="ProtNLM"/>
    </source>
</evidence>
<dbReference type="Proteomes" id="UP000521943">
    <property type="component" value="Unassembled WGS sequence"/>
</dbReference>
<accession>A0A8H6M592</accession>
<evidence type="ECO:0000313" key="2">
    <source>
        <dbReference type="Proteomes" id="UP000521943"/>
    </source>
</evidence>
<keyword evidence="2" id="KW-1185">Reference proteome</keyword>
<dbReference type="AlphaFoldDB" id="A0A8H6M592"/>
<sequence>MPALPHSVWLNVARYLPALLLRDLYAVNHSFFEIAMDCRYRQLIFAYMDLRMVKNLVRLRDPAVAKRVQILHVYPGFLPDPNGAPSLFDQGKPECPVQKRSFLTLLLDIANTFLEQRNSLSRHPKYRMMEALRKPEDVVQILADVLAGLPNVSDYYVTWHGLPAIASSPAPFVVSPLRPNLRKLSLNLSLENVQSLLSPDSDISRLEEFHLCIHSESVYDEHERSYVLQNHLAPAISRFQSTLKTLVISSWEPTDLSPLFQNIDCIPNLDDLSINIPVESCHLGDPAGLNAFLQKHQNSLRCLRLRASQYGGQGIMPASLTSLYDWICKATDSVELPKLRALDTASSLFHIEASLLCVQRFSRTLTSLSITGVYQSYDCVAETLTHLSNSPAGEEPLKLRLGPVLLSPQLVDLIAARIPNLHQLELLVRKIVPIDADAASSPTNNSRSSKSKQIDGFIFAMESRRYPTWRLHQLSLVTDILPDRDHYEAALGKAFFGSIPHCTVLPSD</sequence>
<dbReference type="EMBL" id="JACGCI010000039">
    <property type="protein sequence ID" value="KAF6753559.1"/>
    <property type="molecule type" value="Genomic_DNA"/>
</dbReference>
<proteinExistence type="predicted"/>
<organism evidence="1 2">
    <name type="scientific">Ephemerocybe angulata</name>
    <dbReference type="NCBI Taxonomy" id="980116"/>
    <lineage>
        <taxon>Eukaryota</taxon>
        <taxon>Fungi</taxon>
        <taxon>Dikarya</taxon>
        <taxon>Basidiomycota</taxon>
        <taxon>Agaricomycotina</taxon>
        <taxon>Agaricomycetes</taxon>
        <taxon>Agaricomycetidae</taxon>
        <taxon>Agaricales</taxon>
        <taxon>Agaricineae</taxon>
        <taxon>Psathyrellaceae</taxon>
        <taxon>Ephemerocybe</taxon>
    </lineage>
</organism>
<reference evidence="1 2" key="1">
    <citation type="submission" date="2020-07" db="EMBL/GenBank/DDBJ databases">
        <title>Comparative genomics of pyrophilous fungi reveals a link between fire events and developmental genes.</title>
        <authorList>
            <consortium name="DOE Joint Genome Institute"/>
            <person name="Steindorff A.S."/>
            <person name="Carver A."/>
            <person name="Calhoun S."/>
            <person name="Stillman K."/>
            <person name="Liu H."/>
            <person name="Lipzen A."/>
            <person name="Pangilinan J."/>
            <person name="Labutti K."/>
            <person name="Bruns T.D."/>
            <person name="Grigoriev I.V."/>
        </authorList>
    </citation>
    <scope>NUCLEOTIDE SEQUENCE [LARGE SCALE GENOMIC DNA]</scope>
    <source>
        <strain evidence="1 2">CBS 144469</strain>
    </source>
</reference>